<dbReference type="AlphaFoldDB" id="A0AAD1XK75"/>
<gene>
    <name evidence="1" type="ORF">ECRASSUSDP1_LOCUS15554</name>
</gene>
<comment type="caution">
    <text evidence="1">The sequence shown here is derived from an EMBL/GenBank/DDBJ whole genome shotgun (WGS) entry which is preliminary data.</text>
</comment>
<evidence type="ECO:0000313" key="1">
    <source>
        <dbReference type="EMBL" id="CAI2374202.1"/>
    </source>
</evidence>
<name>A0AAD1XK75_EUPCR</name>
<dbReference type="EMBL" id="CAMPGE010015588">
    <property type="protein sequence ID" value="CAI2374202.1"/>
    <property type="molecule type" value="Genomic_DNA"/>
</dbReference>
<reference evidence="1" key="1">
    <citation type="submission" date="2023-07" db="EMBL/GenBank/DDBJ databases">
        <authorList>
            <consortium name="AG Swart"/>
            <person name="Singh M."/>
            <person name="Singh A."/>
            <person name="Seah K."/>
            <person name="Emmerich C."/>
        </authorList>
    </citation>
    <scope>NUCLEOTIDE SEQUENCE</scope>
    <source>
        <strain evidence="1">DP1</strain>
    </source>
</reference>
<protein>
    <submittedName>
        <fullName evidence="1">Uncharacterized protein</fullName>
    </submittedName>
</protein>
<proteinExistence type="predicted"/>
<accession>A0AAD1XK75</accession>
<dbReference type="Proteomes" id="UP001295684">
    <property type="component" value="Unassembled WGS sequence"/>
</dbReference>
<evidence type="ECO:0000313" key="2">
    <source>
        <dbReference type="Proteomes" id="UP001295684"/>
    </source>
</evidence>
<sequence>MSKSSQTLLTKETILTGRLLASMILKFRDKRSVVRISKTKSVLKEYSMKGTNFNLKMYQLKKICKIAKNLDIKRLVLKFPLKGPCYQKIFSRFLESSSIRSIQDLACNRTHSIIGFIDDKFHYFVNLMSKVRGTIRLKNLIIKRKQLEAILASLSSCTKIEFTNCELGVDASSSERIRVSGYVSSPLRTIKFTYCTNLNTRLCLSKDDFKVLLSGLVKRNYNGPSQSQSEQAITLCYKDLNKVKIVECGITREKGKDLYEELNSPFLTISGVYFQQKWKFCEKSSCFFI</sequence>
<organism evidence="1 2">
    <name type="scientific">Euplotes crassus</name>
    <dbReference type="NCBI Taxonomy" id="5936"/>
    <lineage>
        <taxon>Eukaryota</taxon>
        <taxon>Sar</taxon>
        <taxon>Alveolata</taxon>
        <taxon>Ciliophora</taxon>
        <taxon>Intramacronucleata</taxon>
        <taxon>Spirotrichea</taxon>
        <taxon>Hypotrichia</taxon>
        <taxon>Euplotida</taxon>
        <taxon>Euplotidae</taxon>
        <taxon>Moneuplotes</taxon>
    </lineage>
</organism>
<keyword evidence="2" id="KW-1185">Reference proteome</keyword>